<accession>A0ABR3TKK8</accession>
<evidence type="ECO:0000313" key="2">
    <source>
        <dbReference type="EMBL" id="KAL1640098.1"/>
    </source>
</evidence>
<proteinExistence type="predicted"/>
<feature type="compositionally biased region" description="Low complexity" evidence="1">
    <location>
        <begin position="71"/>
        <end position="84"/>
    </location>
</feature>
<dbReference type="Proteomes" id="UP001521184">
    <property type="component" value="Unassembled WGS sequence"/>
</dbReference>
<sequence>MTDHDEGFRSVTGLPETADPASAAEDSTSPAANRPGATGATTNPITPAHTSLRSSSGARPRSTAPHSQTTSPMSSRDPSPSRMSQPHRQTPAMAGPARRVQRSRKNSNQDGSPNRPAALTSQPTTAPSAAAIQRALASANTPQLQPAPADSTRGPRPHKSSNPSDSNPHWPISPRIKSPPPSQNRSRRNSLRSQQHQQQQPQPQQQQQQPQQLQHPRPPRPDPPQSTQSAPNIVVERTATPPGASGKQKNEPPPSDSEDQDSSNMAWKGSVRAPSGAPPALETVQEASLPTSPGFDVFQARRLKEAECALERG</sequence>
<comment type="caution">
    <text evidence="2">The sequence shown here is derived from an EMBL/GenBank/DDBJ whole genome shotgun (WGS) entry which is preliminary data.</text>
</comment>
<dbReference type="EMBL" id="JAKEKT020000054">
    <property type="protein sequence ID" value="KAL1640098.1"/>
    <property type="molecule type" value="Genomic_DNA"/>
</dbReference>
<feature type="compositionally biased region" description="Low complexity" evidence="1">
    <location>
        <begin position="191"/>
        <end position="215"/>
    </location>
</feature>
<protein>
    <submittedName>
        <fullName evidence="2">Vacuolar inheritance and morphology protein</fullName>
    </submittedName>
</protein>
<reference evidence="2 3" key="1">
    <citation type="journal article" date="2023" name="Plant Dis.">
        <title>First Report of Diplodia intermedia Causing Canker and Dieback Diseases on Apple Trees in Canada.</title>
        <authorList>
            <person name="Ellouze W."/>
            <person name="Ilyukhin E."/>
            <person name="Sulman M."/>
            <person name="Ali S."/>
        </authorList>
    </citation>
    <scope>NUCLEOTIDE SEQUENCE [LARGE SCALE GENOMIC DNA]</scope>
    <source>
        <strain evidence="2 3">M45-28</strain>
    </source>
</reference>
<name>A0ABR3TKK8_9PEZI</name>
<keyword evidence="3" id="KW-1185">Reference proteome</keyword>
<feature type="region of interest" description="Disordered" evidence="1">
    <location>
        <begin position="1"/>
        <end position="293"/>
    </location>
</feature>
<feature type="compositionally biased region" description="Low complexity" evidence="1">
    <location>
        <begin position="116"/>
        <end position="139"/>
    </location>
</feature>
<evidence type="ECO:0000313" key="3">
    <source>
        <dbReference type="Proteomes" id="UP001521184"/>
    </source>
</evidence>
<gene>
    <name evidence="2" type="primary">VAC7_2</name>
    <name evidence="2" type="ORF">SLS58_007212</name>
</gene>
<organism evidence="2 3">
    <name type="scientific">Diplodia intermedia</name>
    <dbReference type="NCBI Taxonomy" id="856260"/>
    <lineage>
        <taxon>Eukaryota</taxon>
        <taxon>Fungi</taxon>
        <taxon>Dikarya</taxon>
        <taxon>Ascomycota</taxon>
        <taxon>Pezizomycotina</taxon>
        <taxon>Dothideomycetes</taxon>
        <taxon>Dothideomycetes incertae sedis</taxon>
        <taxon>Botryosphaeriales</taxon>
        <taxon>Botryosphaeriaceae</taxon>
        <taxon>Diplodia</taxon>
    </lineage>
</organism>
<feature type="compositionally biased region" description="Polar residues" evidence="1">
    <location>
        <begin position="39"/>
        <end position="57"/>
    </location>
</feature>
<evidence type="ECO:0000256" key="1">
    <source>
        <dbReference type="SAM" id="MobiDB-lite"/>
    </source>
</evidence>